<feature type="transmembrane region" description="Helical" evidence="6">
    <location>
        <begin position="209"/>
        <end position="227"/>
    </location>
</feature>
<feature type="transmembrane region" description="Helical" evidence="6">
    <location>
        <begin position="170"/>
        <end position="188"/>
    </location>
</feature>
<dbReference type="InterPro" id="IPR036259">
    <property type="entry name" value="MFS_trans_sf"/>
</dbReference>
<keyword evidence="3 6" id="KW-0812">Transmembrane</keyword>
<feature type="transmembrane region" description="Helical" evidence="6">
    <location>
        <begin position="343"/>
        <end position="366"/>
    </location>
</feature>
<evidence type="ECO:0000313" key="8">
    <source>
        <dbReference type="EMBL" id="MBK0392239.1"/>
    </source>
</evidence>
<feature type="transmembrane region" description="Helical" evidence="6">
    <location>
        <begin position="438"/>
        <end position="460"/>
    </location>
</feature>
<feature type="transmembrane region" description="Helical" evidence="6">
    <location>
        <begin position="143"/>
        <end position="164"/>
    </location>
</feature>
<dbReference type="PROSITE" id="PS50850">
    <property type="entry name" value="MFS"/>
    <property type="match status" value="1"/>
</dbReference>
<evidence type="ECO:0000256" key="1">
    <source>
        <dbReference type="ARBA" id="ARBA00004141"/>
    </source>
</evidence>
<evidence type="ECO:0000256" key="5">
    <source>
        <dbReference type="ARBA" id="ARBA00023136"/>
    </source>
</evidence>
<feature type="transmembrane region" description="Helical" evidence="6">
    <location>
        <begin position="16"/>
        <end position="40"/>
    </location>
</feature>
<dbReference type="CDD" id="cd17321">
    <property type="entry name" value="MFS_MMR_MDR_like"/>
    <property type="match status" value="1"/>
</dbReference>
<dbReference type="Gene3D" id="1.20.1250.20">
    <property type="entry name" value="MFS general substrate transporter like domains"/>
    <property type="match status" value="1"/>
</dbReference>
<dbReference type="PANTHER" id="PTHR42718">
    <property type="entry name" value="MAJOR FACILITATOR SUPERFAMILY MULTIDRUG TRANSPORTER MFSC"/>
    <property type="match status" value="1"/>
</dbReference>
<dbReference type="Pfam" id="PF07690">
    <property type="entry name" value="MFS_1"/>
    <property type="match status" value="1"/>
</dbReference>
<dbReference type="RefSeq" id="WP_200787186.1">
    <property type="nucleotide sequence ID" value="NZ_JAEDAO010000001.1"/>
</dbReference>
<dbReference type="AlphaFoldDB" id="A0A934PXD4"/>
<evidence type="ECO:0000256" key="6">
    <source>
        <dbReference type="SAM" id="Phobius"/>
    </source>
</evidence>
<feature type="transmembrane region" description="Helical" evidence="6">
    <location>
        <begin position="113"/>
        <end position="131"/>
    </location>
</feature>
<dbReference type="InterPro" id="IPR011701">
    <property type="entry name" value="MFS"/>
</dbReference>
<feature type="transmembrane region" description="Helical" evidence="6">
    <location>
        <begin position="84"/>
        <end position="107"/>
    </location>
</feature>
<dbReference type="SUPFAM" id="SSF103473">
    <property type="entry name" value="MFS general substrate transporter"/>
    <property type="match status" value="1"/>
</dbReference>
<sequence>MPAATPSAGLPTPQRWYAMATILLGIALSVIDSTVVNLALPGMVRDFHASASAGVWVVNAYQLATLVLLLPLAHLGERWTYRRVYLGGAIVFTAASALCAMADSLWLLAAARALQGAGAAGIMAVNAALVRMTYPPEHLGRGIAINSITVATASVAGPVVAAAILSVASWPWLFLVNLPLGIVLVLLGRRVLPCNEVRRGASEVSPLDVVLNGSMFVLLFLGADLLGASVRGSDGDAGAARWGAMLLAACIAVGIVHVRRQRSRTHPLLPIDLLRIPVFRLSMATSVCAFAAQMSATIALPFLFLEAWNLAPSQAGLLMACWPLGVIVAAMQAGRMIGRWHDGLLGALGLAILASGLALMAITAAGSSPQQAWWRLALCGIGFGLFQSPNNHTIITSAPPQRAGAASGMLGTARLTGQSTGAALLALVYAITSAREHGGASMALSLAAGLAAVAAVFSALRIRTTRH</sequence>
<evidence type="ECO:0000256" key="3">
    <source>
        <dbReference type="ARBA" id="ARBA00022692"/>
    </source>
</evidence>
<accession>A0A934PXD4</accession>
<organism evidence="8 9">
    <name type="scientific">Ramlibacter algicola</name>
    <dbReference type="NCBI Taxonomy" id="2795217"/>
    <lineage>
        <taxon>Bacteria</taxon>
        <taxon>Pseudomonadati</taxon>
        <taxon>Pseudomonadota</taxon>
        <taxon>Betaproteobacteria</taxon>
        <taxon>Burkholderiales</taxon>
        <taxon>Comamonadaceae</taxon>
        <taxon>Ramlibacter</taxon>
    </lineage>
</organism>
<evidence type="ECO:0000256" key="4">
    <source>
        <dbReference type="ARBA" id="ARBA00022989"/>
    </source>
</evidence>
<dbReference type="EMBL" id="JAEDAO010000001">
    <property type="protein sequence ID" value="MBK0392239.1"/>
    <property type="molecule type" value="Genomic_DNA"/>
</dbReference>
<keyword evidence="9" id="KW-1185">Reference proteome</keyword>
<protein>
    <submittedName>
        <fullName evidence="8">MFS transporter</fullName>
    </submittedName>
</protein>
<keyword evidence="2" id="KW-0813">Transport</keyword>
<keyword evidence="5 6" id="KW-0472">Membrane</keyword>
<dbReference type="InterPro" id="IPR020846">
    <property type="entry name" value="MFS_dom"/>
</dbReference>
<name>A0A934PXD4_9BURK</name>
<evidence type="ECO:0000313" key="9">
    <source>
        <dbReference type="Proteomes" id="UP000617041"/>
    </source>
</evidence>
<comment type="subcellular location">
    <subcellularLocation>
        <location evidence="1">Membrane</location>
        <topology evidence="1">Multi-pass membrane protein</topology>
    </subcellularLocation>
</comment>
<feature type="transmembrane region" description="Helical" evidence="6">
    <location>
        <begin position="52"/>
        <end position="72"/>
    </location>
</feature>
<proteinExistence type="predicted"/>
<evidence type="ECO:0000256" key="2">
    <source>
        <dbReference type="ARBA" id="ARBA00022448"/>
    </source>
</evidence>
<keyword evidence="4 6" id="KW-1133">Transmembrane helix</keyword>
<dbReference type="Gene3D" id="1.20.1720.10">
    <property type="entry name" value="Multidrug resistance protein D"/>
    <property type="match status" value="1"/>
</dbReference>
<gene>
    <name evidence="8" type="ORF">I8E28_06535</name>
</gene>
<feature type="domain" description="Major facilitator superfamily (MFS) profile" evidence="7">
    <location>
        <begin position="18"/>
        <end position="466"/>
    </location>
</feature>
<feature type="transmembrane region" description="Helical" evidence="6">
    <location>
        <begin position="239"/>
        <end position="258"/>
    </location>
</feature>
<dbReference type="GO" id="GO:0022857">
    <property type="term" value="F:transmembrane transporter activity"/>
    <property type="evidence" value="ECO:0007669"/>
    <property type="project" value="InterPro"/>
</dbReference>
<reference evidence="8" key="1">
    <citation type="submission" date="2020-12" db="EMBL/GenBank/DDBJ databases">
        <title>Ramlibacter sp. nov., isolated from a freshwater alga, Cryptomonas.</title>
        <authorList>
            <person name="Kim H.M."/>
            <person name="Jeon C.O."/>
        </authorList>
    </citation>
    <scope>NUCLEOTIDE SEQUENCE</scope>
    <source>
        <strain evidence="8">CrO1</strain>
    </source>
</reference>
<feature type="transmembrane region" description="Helical" evidence="6">
    <location>
        <begin position="310"/>
        <end position="331"/>
    </location>
</feature>
<dbReference type="PANTHER" id="PTHR42718:SF9">
    <property type="entry name" value="MAJOR FACILITATOR SUPERFAMILY MULTIDRUG TRANSPORTER MFSC"/>
    <property type="match status" value="1"/>
</dbReference>
<comment type="caution">
    <text evidence="8">The sequence shown here is derived from an EMBL/GenBank/DDBJ whole genome shotgun (WGS) entry which is preliminary data.</text>
</comment>
<feature type="transmembrane region" description="Helical" evidence="6">
    <location>
        <begin position="278"/>
        <end position="304"/>
    </location>
</feature>
<evidence type="ECO:0000259" key="7">
    <source>
        <dbReference type="PROSITE" id="PS50850"/>
    </source>
</evidence>
<dbReference type="Proteomes" id="UP000617041">
    <property type="component" value="Unassembled WGS sequence"/>
</dbReference>
<dbReference type="GO" id="GO:0016020">
    <property type="term" value="C:membrane"/>
    <property type="evidence" value="ECO:0007669"/>
    <property type="project" value="UniProtKB-SubCell"/>
</dbReference>